<proteinExistence type="predicted"/>
<feature type="transmembrane region" description="Helical" evidence="1">
    <location>
        <begin position="47"/>
        <end position="63"/>
    </location>
</feature>
<accession>A0ABP7ZY29</accession>
<evidence type="ECO:0000313" key="3">
    <source>
        <dbReference type="Proteomes" id="UP001501079"/>
    </source>
</evidence>
<comment type="caution">
    <text evidence="2">The sequence shown here is derived from an EMBL/GenBank/DDBJ whole genome shotgun (WGS) entry which is preliminary data.</text>
</comment>
<dbReference type="Proteomes" id="UP001501079">
    <property type="component" value="Unassembled WGS sequence"/>
</dbReference>
<keyword evidence="1" id="KW-0472">Membrane</keyword>
<reference evidence="3" key="1">
    <citation type="journal article" date="2019" name="Int. J. Syst. Evol. Microbiol.">
        <title>The Global Catalogue of Microorganisms (GCM) 10K type strain sequencing project: providing services to taxonomists for standard genome sequencing and annotation.</title>
        <authorList>
            <consortium name="The Broad Institute Genomics Platform"/>
            <consortium name="The Broad Institute Genome Sequencing Center for Infectious Disease"/>
            <person name="Wu L."/>
            <person name="Ma J."/>
        </authorList>
    </citation>
    <scope>NUCLEOTIDE SEQUENCE [LARGE SCALE GENOMIC DNA]</scope>
    <source>
        <strain evidence="3">JCM 17591</strain>
    </source>
</reference>
<feature type="transmembrane region" description="Helical" evidence="1">
    <location>
        <begin position="125"/>
        <end position="143"/>
    </location>
</feature>
<gene>
    <name evidence="2" type="ORF">GCM10022287_15080</name>
</gene>
<feature type="transmembrane region" description="Helical" evidence="1">
    <location>
        <begin position="149"/>
        <end position="169"/>
    </location>
</feature>
<name>A0ABP7ZY29_9MICO</name>
<keyword evidence="1" id="KW-0812">Transmembrane</keyword>
<dbReference type="InterPro" id="IPR025671">
    <property type="entry name" value="HXXEE"/>
</dbReference>
<organism evidence="2 3">
    <name type="scientific">Gryllotalpicola koreensis</name>
    <dbReference type="NCBI Taxonomy" id="993086"/>
    <lineage>
        <taxon>Bacteria</taxon>
        <taxon>Bacillati</taxon>
        <taxon>Actinomycetota</taxon>
        <taxon>Actinomycetes</taxon>
        <taxon>Micrococcales</taxon>
        <taxon>Microbacteriaceae</taxon>
        <taxon>Gryllotalpicola</taxon>
    </lineage>
</organism>
<feature type="transmembrane region" description="Helical" evidence="1">
    <location>
        <begin position="181"/>
        <end position="206"/>
    </location>
</feature>
<sequence>MWFEKMWESFETYWSSVGLGMAIVLLALLFFTNVLRQNLQITRWKDPVWLAWAMAVAYMLHNFEEYGIDALGRSFHFPVTACETFGFTGGESCPLTPAFFVSVNIPCVWIAFVLAALLSRRNHAIGLTASAVLFTNALSHLAVIPTSGYTPGAVTAAVIFIPLSLWVFFTQFGRNKVRIPVLVAIFLAAIVTQGVLLLLLMGLATATITEGAAMVIMTLAASPLILFPWAASAIWPTAQPPRVSDMSQSDSLHEAS</sequence>
<feature type="transmembrane region" description="Helical" evidence="1">
    <location>
        <begin position="12"/>
        <end position="35"/>
    </location>
</feature>
<dbReference type="RefSeq" id="WP_344752895.1">
    <property type="nucleotide sequence ID" value="NZ_BAABBW010000002.1"/>
</dbReference>
<evidence type="ECO:0000256" key="1">
    <source>
        <dbReference type="SAM" id="Phobius"/>
    </source>
</evidence>
<evidence type="ECO:0000313" key="2">
    <source>
        <dbReference type="EMBL" id="GAA4173121.1"/>
    </source>
</evidence>
<feature type="transmembrane region" description="Helical" evidence="1">
    <location>
        <begin position="98"/>
        <end position="118"/>
    </location>
</feature>
<evidence type="ECO:0008006" key="4">
    <source>
        <dbReference type="Google" id="ProtNLM"/>
    </source>
</evidence>
<protein>
    <recommendedName>
        <fullName evidence="4">HXXEE domain-containing protein</fullName>
    </recommendedName>
</protein>
<keyword evidence="3" id="KW-1185">Reference proteome</keyword>
<dbReference type="Pfam" id="PF13787">
    <property type="entry name" value="HXXEE"/>
    <property type="match status" value="1"/>
</dbReference>
<feature type="transmembrane region" description="Helical" evidence="1">
    <location>
        <begin position="212"/>
        <end position="235"/>
    </location>
</feature>
<dbReference type="EMBL" id="BAABBW010000002">
    <property type="protein sequence ID" value="GAA4173121.1"/>
    <property type="molecule type" value="Genomic_DNA"/>
</dbReference>
<keyword evidence="1" id="KW-1133">Transmembrane helix</keyword>